<dbReference type="InterPro" id="IPR002818">
    <property type="entry name" value="DJ-1/PfpI"/>
</dbReference>
<feature type="domain" description="DJ-1/PfpI" evidence="1">
    <location>
        <begin position="89"/>
        <end position="227"/>
    </location>
</feature>
<sequence>MPSPPRGFTAFPSQADLFYLCTTSSTSEEDLNIHYLPPSKSSLRIGVVICGQDQVQLLDLAVLDLLTMMGRNRVNKMKVSAGVIEEAVDEIDVRFVNASGEGSFSTTSGARIPVTNSFANAPLFDILMIPGSFSSSELSVPATSFLTAQYSNPYLIAIMSVASGILHLVQTGLLHNTRATAPHCLLPALRQRYPGTAWQKSPWARQEKIWSSSSAISALDMMTAWMREYFWDRCEAVEFALNASGIDALSECNC</sequence>
<dbReference type="InterPro" id="IPR029062">
    <property type="entry name" value="Class_I_gatase-like"/>
</dbReference>
<organism evidence="2 3">
    <name type="scientific">Dothidotthia symphoricarpi CBS 119687</name>
    <dbReference type="NCBI Taxonomy" id="1392245"/>
    <lineage>
        <taxon>Eukaryota</taxon>
        <taxon>Fungi</taxon>
        <taxon>Dikarya</taxon>
        <taxon>Ascomycota</taxon>
        <taxon>Pezizomycotina</taxon>
        <taxon>Dothideomycetes</taxon>
        <taxon>Pleosporomycetidae</taxon>
        <taxon>Pleosporales</taxon>
        <taxon>Dothidotthiaceae</taxon>
        <taxon>Dothidotthia</taxon>
    </lineage>
</organism>
<evidence type="ECO:0000313" key="3">
    <source>
        <dbReference type="Proteomes" id="UP000799771"/>
    </source>
</evidence>
<accession>A0A6A6A942</accession>
<keyword evidence="3" id="KW-1185">Reference proteome</keyword>
<dbReference type="EMBL" id="ML977511">
    <property type="protein sequence ID" value="KAF2127357.1"/>
    <property type="molecule type" value="Genomic_DNA"/>
</dbReference>
<dbReference type="AlphaFoldDB" id="A0A6A6A942"/>
<dbReference type="OrthoDB" id="543156at2759"/>
<dbReference type="GeneID" id="54413753"/>
<protein>
    <recommendedName>
        <fullName evidence="1">DJ-1/PfpI domain-containing protein</fullName>
    </recommendedName>
</protein>
<dbReference type="PANTHER" id="PTHR43130">
    <property type="entry name" value="ARAC-FAMILY TRANSCRIPTIONAL REGULATOR"/>
    <property type="match status" value="1"/>
</dbReference>
<dbReference type="PANTHER" id="PTHR43130:SF7">
    <property type="entry name" value="DJ-1_PFPI DOMAIN-CONTAINING PROTEIN"/>
    <property type="match status" value="1"/>
</dbReference>
<proteinExistence type="predicted"/>
<dbReference type="Gene3D" id="3.40.50.880">
    <property type="match status" value="1"/>
</dbReference>
<evidence type="ECO:0000313" key="2">
    <source>
        <dbReference type="EMBL" id="KAF2127357.1"/>
    </source>
</evidence>
<dbReference type="SUPFAM" id="SSF52317">
    <property type="entry name" value="Class I glutamine amidotransferase-like"/>
    <property type="match status" value="1"/>
</dbReference>
<dbReference type="RefSeq" id="XP_033521746.1">
    <property type="nucleotide sequence ID" value="XM_033673321.1"/>
</dbReference>
<reference evidence="2" key="1">
    <citation type="journal article" date="2020" name="Stud. Mycol.">
        <title>101 Dothideomycetes genomes: a test case for predicting lifestyles and emergence of pathogens.</title>
        <authorList>
            <person name="Haridas S."/>
            <person name="Albert R."/>
            <person name="Binder M."/>
            <person name="Bloem J."/>
            <person name="Labutti K."/>
            <person name="Salamov A."/>
            <person name="Andreopoulos B."/>
            <person name="Baker S."/>
            <person name="Barry K."/>
            <person name="Bills G."/>
            <person name="Bluhm B."/>
            <person name="Cannon C."/>
            <person name="Castanera R."/>
            <person name="Culley D."/>
            <person name="Daum C."/>
            <person name="Ezra D."/>
            <person name="Gonzalez J."/>
            <person name="Henrissat B."/>
            <person name="Kuo A."/>
            <person name="Liang C."/>
            <person name="Lipzen A."/>
            <person name="Lutzoni F."/>
            <person name="Magnuson J."/>
            <person name="Mondo S."/>
            <person name="Nolan M."/>
            <person name="Ohm R."/>
            <person name="Pangilinan J."/>
            <person name="Park H.-J."/>
            <person name="Ramirez L."/>
            <person name="Alfaro M."/>
            <person name="Sun H."/>
            <person name="Tritt A."/>
            <person name="Yoshinaga Y."/>
            <person name="Zwiers L.-H."/>
            <person name="Turgeon B."/>
            <person name="Goodwin S."/>
            <person name="Spatafora J."/>
            <person name="Crous P."/>
            <person name="Grigoriev I."/>
        </authorList>
    </citation>
    <scope>NUCLEOTIDE SEQUENCE</scope>
    <source>
        <strain evidence="2">CBS 119687</strain>
    </source>
</reference>
<gene>
    <name evidence="2" type="ORF">P153DRAFT_64707</name>
</gene>
<dbReference type="Proteomes" id="UP000799771">
    <property type="component" value="Unassembled WGS sequence"/>
</dbReference>
<dbReference type="Pfam" id="PF01965">
    <property type="entry name" value="DJ-1_PfpI"/>
    <property type="match status" value="1"/>
</dbReference>
<name>A0A6A6A942_9PLEO</name>
<evidence type="ECO:0000259" key="1">
    <source>
        <dbReference type="Pfam" id="PF01965"/>
    </source>
</evidence>
<dbReference type="InterPro" id="IPR052158">
    <property type="entry name" value="INH-QAR"/>
</dbReference>